<dbReference type="GO" id="GO:0016887">
    <property type="term" value="F:ATP hydrolysis activity"/>
    <property type="evidence" value="ECO:0007669"/>
    <property type="project" value="InterPro"/>
</dbReference>
<evidence type="ECO:0000256" key="1">
    <source>
        <dbReference type="ARBA" id="ARBA00004141"/>
    </source>
</evidence>
<evidence type="ECO:0000256" key="10">
    <source>
        <dbReference type="ARBA" id="ARBA00022989"/>
    </source>
</evidence>
<dbReference type="PROSITE" id="PS00154">
    <property type="entry name" value="ATPASE_E1_E2"/>
    <property type="match status" value="1"/>
</dbReference>
<feature type="binding site" evidence="15">
    <location>
        <position position="930"/>
    </location>
    <ligand>
        <name>ATP</name>
        <dbReference type="ChEBI" id="CHEBI:30616"/>
    </ligand>
</feature>
<dbReference type="GO" id="GO:0140326">
    <property type="term" value="F:ATPase-coupled intramembrane lipid transporter activity"/>
    <property type="evidence" value="ECO:0007669"/>
    <property type="project" value="UniProtKB-EC"/>
</dbReference>
<feature type="binding site" evidence="15">
    <location>
        <position position="542"/>
    </location>
    <ligand>
        <name>ATP</name>
        <dbReference type="ChEBI" id="CHEBI:30616"/>
    </ligand>
</feature>
<dbReference type="SFLD" id="SFLDF00027">
    <property type="entry name" value="p-type_atpase"/>
    <property type="match status" value="1"/>
</dbReference>
<accession>A0A1Y2BUX6</accession>
<evidence type="ECO:0000256" key="7">
    <source>
        <dbReference type="ARBA" id="ARBA00022840"/>
    </source>
</evidence>
<gene>
    <name evidence="22" type="ORF">BCR33DRAFT_853895</name>
</gene>
<dbReference type="Gene3D" id="2.70.150.10">
    <property type="entry name" value="Calcium-transporting ATPase, cytoplasmic transduction domain A"/>
    <property type="match status" value="1"/>
</dbReference>
<organism evidence="22 23">
    <name type="scientific">Rhizoclosmatium globosum</name>
    <dbReference type="NCBI Taxonomy" id="329046"/>
    <lineage>
        <taxon>Eukaryota</taxon>
        <taxon>Fungi</taxon>
        <taxon>Fungi incertae sedis</taxon>
        <taxon>Chytridiomycota</taxon>
        <taxon>Chytridiomycota incertae sedis</taxon>
        <taxon>Chytridiomycetes</taxon>
        <taxon>Chytridiales</taxon>
        <taxon>Chytriomycetaceae</taxon>
        <taxon>Rhizoclosmatium</taxon>
    </lineage>
</organism>
<feature type="binding site" evidence="16">
    <location>
        <position position="926"/>
    </location>
    <ligand>
        <name>Mg(2+)</name>
        <dbReference type="ChEBI" id="CHEBI:18420"/>
    </ligand>
</feature>
<keyword evidence="5 16" id="KW-0479">Metal-binding</keyword>
<evidence type="ECO:0000256" key="9">
    <source>
        <dbReference type="ARBA" id="ARBA00022967"/>
    </source>
</evidence>
<feature type="binding site" evidence="15">
    <location>
        <position position="729"/>
    </location>
    <ligand>
        <name>ATP</name>
        <dbReference type="ChEBI" id="CHEBI:30616"/>
    </ligand>
</feature>
<evidence type="ECO:0000259" key="20">
    <source>
        <dbReference type="Pfam" id="PF16209"/>
    </source>
</evidence>
<dbReference type="OrthoDB" id="377733at2759"/>
<dbReference type="NCBIfam" id="TIGR01494">
    <property type="entry name" value="ATPase_P-type"/>
    <property type="match status" value="1"/>
</dbReference>
<keyword evidence="23" id="KW-1185">Reference proteome</keyword>
<dbReference type="FunFam" id="3.40.50.1000:FF:000203">
    <property type="entry name" value="Phospholipid-transporting ATPase"/>
    <property type="match status" value="1"/>
</dbReference>
<feature type="region of interest" description="Disordered" evidence="18">
    <location>
        <begin position="1"/>
        <end position="45"/>
    </location>
</feature>
<keyword evidence="11 17" id="KW-0472">Membrane</keyword>
<dbReference type="SUPFAM" id="SSF81665">
    <property type="entry name" value="Calcium ATPase, transmembrane domain M"/>
    <property type="match status" value="1"/>
</dbReference>
<feature type="binding site" evidence="15">
    <location>
        <position position="906"/>
    </location>
    <ligand>
        <name>ATP</name>
        <dbReference type="ChEBI" id="CHEBI:30616"/>
    </ligand>
</feature>
<dbReference type="Gene3D" id="3.40.50.1000">
    <property type="entry name" value="HAD superfamily/HAD-like"/>
    <property type="match status" value="1"/>
</dbReference>
<feature type="domain" description="P-type ATPase C-terminal" evidence="21">
    <location>
        <begin position="952"/>
        <end position="1199"/>
    </location>
</feature>
<feature type="binding site" evidence="15">
    <location>
        <position position="810"/>
    </location>
    <ligand>
        <name>ATP</name>
        <dbReference type="ChEBI" id="CHEBI:30616"/>
    </ligand>
</feature>
<feature type="transmembrane region" description="Helical" evidence="17">
    <location>
        <begin position="455"/>
        <end position="482"/>
    </location>
</feature>
<comment type="catalytic activity">
    <reaction evidence="13">
        <text>a 1,2-diacyl-sn-glycero-3-phosphoethanolamine(out) + ATP + H2O = a 1,2-diacyl-sn-glycero-3-phosphoethanolamine(in) + ADP + phosphate + H(+)</text>
        <dbReference type="Rhea" id="RHEA:66132"/>
        <dbReference type="ChEBI" id="CHEBI:15377"/>
        <dbReference type="ChEBI" id="CHEBI:15378"/>
        <dbReference type="ChEBI" id="CHEBI:30616"/>
        <dbReference type="ChEBI" id="CHEBI:43474"/>
        <dbReference type="ChEBI" id="CHEBI:64612"/>
        <dbReference type="ChEBI" id="CHEBI:456216"/>
    </reaction>
    <physiologicalReaction direction="left-to-right" evidence="13">
        <dbReference type="Rhea" id="RHEA:66133"/>
    </physiologicalReaction>
</comment>
<dbReference type="SFLD" id="SFLDG00002">
    <property type="entry name" value="C1.7:_P-type_atpase_like"/>
    <property type="match status" value="1"/>
</dbReference>
<dbReference type="InterPro" id="IPR001757">
    <property type="entry name" value="P_typ_ATPase"/>
</dbReference>
<dbReference type="InterPro" id="IPR032630">
    <property type="entry name" value="P_typ_ATPase_c"/>
</dbReference>
<evidence type="ECO:0000259" key="19">
    <source>
        <dbReference type="Pfam" id="PF00122"/>
    </source>
</evidence>
<dbReference type="GO" id="GO:0000287">
    <property type="term" value="F:magnesium ion binding"/>
    <property type="evidence" value="ECO:0007669"/>
    <property type="project" value="UniProtKB-UniRule"/>
</dbReference>
<feature type="compositionally biased region" description="Basic and acidic residues" evidence="18">
    <location>
        <begin position="1"/>
        <end position="14"/>
    </location>
</feature>
<comment type="caution">
    <text evidence="22">The sequence shown here is derived from an EMBL/GenBank/DDBJ whole genome shotgun (WGS) entry which is preliminary data.</text>
</comment>
<evidence type="ECO:0000256" key="6">
    <source>
        <dbReference type="ARBA" id="ARBA00022741"/>
    </source>
</evidence>
<feature type="transmembrane region" description="Helical" evidence="17">
    <location>
        <begin position="1130"/>
        <end position="1150"/>
    </location>
</feature>
<dbReference type="Proteomes" id="UP000193642">
    <property type="component" value="Unassembled WGS sequence"/>
</dbReference>
<dbReference type="InterPro" id="IPR036412">
    <property type="entry name" value="HAD-like_sf"/>
</dbReference>
<feature type="compositionally biased region" description="Polar residues" evidence="18">
    <location>
        <begin position="69"/>
        <end position="93"/>
    </location>
</feature>
<proteinExistence type="inferred from homology"/>
<dbReference type="SUPFAM" id="SSF81660">
    <property type="entry name" value="Metal cation-transporting ATPase, ATP-binding domain N"/>
    <property type="match status" value="1"/>
</dbReference>
<dbReference type="PANTHER" id="PTHR24092:SF218">
    <property type="entry name" value="PHOSPHOLIPID-TRANSPORTING ATPASE"/>
    <property type="match status" value="1"/>
</dbReference>
<dbReference type="PRINTS" id="PR00119">
    <property type="entry name" value="CATATPASE"/>
</dbReference>
<dbReference type="InterPro" id="IPR044492">
    <property type="entry name" value="P_typ_ATPase_HD_dom"/>
</dbReference>
<dbReference type="InterPro" id="IPR018303">
    <property type="entry name" value="ATPase_P-typ_P_site"/>
</dbReference>
<feature type="binding site" evidence="15">
    <location>
        <position position="900"/>
    </location>
    <ligand>
        <name>ATP</name>
        <dbReference type="ChEBI" id="CHEBI:30616"/>
    </ligand>
</feature>
<evidence type="ECO:0000256" key="18">
    <source>
        <dbReference type="SAM" id="MobiDB-lite"/>
    </source>
</evidence>
<dbReference type="InterPro" id="IPR008250">
    <property type="entry name" value="ATPase_P-typ_transduc_dom_A_sf"/>
</dbReference>
<dbReference type="InterPro" id="IPR032631">
    <property type="entry name" value="P-type_ATPase_N"/>
</dbReference>
<evidence type="ECO:0000256" key="16">
    <source>
        <dbReference type="PIRSR" id="PIRSR606539-3"/>
    </source>
</evidence>
<feature type="binding site" evidence="15">
    <location>
        <position position="811"/>
    </location>
    <ligand>
        <name>ATP</name>
        <dbReference type="ChEBI" id="CHEBI:30616"/>
    </ligand>
</feature>
<evidence type="ECO:0000256" key="14">
    <source>
        <dbReference type="PIRSR" id="PIRSR606539-1"/>
    </source>
</evidence>
<dbReference type="GO" id="GO:0045332">
    <property type="term" value="P:phospholipid translocation"/>
    <property type="evidence" value="ECO:0007669"/>
    <property type="project" value="TreeGrafter"/>
</dbReference>
<keyword evidence="9 17" id="KW-1278">Translocase</keyword>
<feature type="binding site" evidence="15">
    <location>
        <position position="809"/>
    </location>
    <ligand>
        <name>ATP</name>
        <dbReference type="ChEBI" id="CHEBI:30616"/>
    </ligand>
</feature>
<sequence>MAEHHPHWPLEEKTSSVLSSSSSRVTDDTTATRPPDRHRRRRLLSCRRRPVETVVCAPRIAESAKHRQLSQSNPSKPSKWQTLNSHSSHSQPPQKKEKKKLRFQKGKGFRRNQDEPVAWEVLSPLSPAQFSHGKQNYIRTTKYTIASFIPLFLYSQFHRFYNIYFLLGALSTIYPSAALSPLSQITPLLTVLFFAALKDIIEDYARYRSDSAANSQIKTVIRDGSVVQVKAQDLVKGDLIRVEKNEKLSVDAIIVSCAHEDGTCFIETAELDGETNLKRRSAIPALTHYQALEDVIRINLHIQCEQPNENLLSFEGRAKYTVTSAQRARADRRKSFFEAEKHEDTRREGQIVDGPGVVPLSLTNLFLRGSVLRNTEYAWAAVVYTGSDTKIIMNMKKPPQKESRLMRYLNWFVMGVFIYNLVILFLSATLKYFDYQGVVNTNNRWYLYGGYTDSLIVSFFGGLFAYFGAYTYCIPISLFVMVEMDRLAQGYFMLWDQKMATLREPAATAPPGEEPELVQMKANNTNLNEDLAAIEYIFSDKTGTLTRNEMVLAKWYLDGIVYDDMAQPGSFGQALRSGNISAKQKQQMTLFYRNLVLCHGVIPSYSEVSQKLVYESQSPDETALVDAIARSQIILTNRSKSNVTFTIPDVNGNPVPQVFEVLHTLEFNSDRKRMSVIIKDKETGKYHIYCKGADNIILERLSKDPSVNSPQVVDDAINALHGFSVTGLRTLCITYRELDDALYAHFKDEFEAAETALVDRDLKMAAACEKVEHDLTLLGCTAIEDRLQDEVPETIAFLMKAGIKVWLLTGDKQETAINIGQSSKLIQPGMVVFKLNSKTVPECGQLLDDLQRQMDANAGNEGNGYTLVVDGLSLGHVFAGKHEQKMVAVGVRCRSVICCRVTPLQKSMVVNMVKLGLNKMCLAIGDGANDVPMIMSAHVGVGIMGREGTQAVRSSDYAFAEFRFLKRLLVVHGRYSSMRLSNMMLYSFYKNLAFITVQVLFGFYSTWCGALIYEEFFMTWFNLFYTSLPPLLLGIFEKDVSDEVAEKYPQLYMQCRDGLYWNWTLFVGVLLDSIWHSLAVFFGMYFAIGDSDIGTNGRGIGYWMLCFIASNVIVLVVISKICLITHHWVWLTWFMLGFSAIIFVGGAIIIESIGYGSVTGTYLESYSCPTFWILLPIITAMCVIPSIAVMYARRTIWPSDADIAVENMKLNKKTGAEEAEIEMAEVSPAFRNSA</sequence>
<dbReference type="EMBL" id="MCGO01000043">
    <property type="protein sequence ID" value="ORY38546.1"/>
    <property type="molecule type" value="Genomic_DNA"/>
</dbReference>
<feature type="domain" description="P-type ATPase N-terminal" evidence="20">
    <location>
        <begin position="134"/>
        <end position="185"/>
    </location>
</feature>
<feature type="domain" description="P-type ATPase A" evidence="19">
    <location>
        <begin position="218"/>
        <end position="275"/>
    </location>
</feature>
<keyword evidence="6 15" id="KW-0547">Nucleotide-binding</keyword>
<feature type="binding site" evidence="16">
    <location>
        <position position="540"/>
    </location>
    <ligand>
        <name>Mg(2+)</name>
        <dbReference type="ChEBI" id="CHEBI:18420"/>
    </ligand>
</feature>
<dbReference type="SUPFAM" id="SSF56784">
    <property type="entry name" value="HAD-like"/>
    <property type="match status" value="1"/>
</dbReference>
<dbReference type="GO" id="GO:0005524">
    <property type="term" value="F:ATP binding"/>
    <property type="evidence" value="ECO:0007669"/>
    <property type="project" value="UniProtKB-UniRule"/>
</dbReference>
<dbReference type="SFLD" id="SFLDS00003">
    <property type="entry name" value="Haloacid_Dehalogenase"/>
    <property type="match status" value="1"/>
</dbReference>
<feature type="transmembrane region" description="Helical" evidence="17">
    <location>
        <begin position="1170"/>
        <end position="1192"/>
    </location>
</feature>
<feature type="transmembrane region" description="Helical" evidence="17">
    <location>
        <begin position="1058"/>
        <end position="1088"/>
    </location>
</feature>
<feature type="transmembrane region" description="Helical" evidence="17">
    <location>
        <begin position="1100"/>
        <end position="1118"/>
    </location>
</feature>
<dbReference type="STRING" id="329046.A0A1Y2BUX6"/>
<keyword evidence="10 17" id="KW-1133">Transmembrane helix</keyword>
<evidence type="ECO:0000256" key="8">
    <source>
        <dbReference type="ARBA" id="ARBA00022842"/>
    </source>
</evidence>
<feature type="transmembrane region" description="Helical" evidence="17">
    <location>
        <begin position="408"/>
        <end position="430"/>
    </location>
</feature>
<feature type="compositionally biased region" description="Low complexity" evidence="18">
    <location>
        <begin position="15"/>
        <end position="33"/>
    </location>
</feature>
<dbReference type="Pfam" id="PF16212">
    <property type="entry name" value="PhoLip_ATPase_C"/>
    <property type="match status" value="1"/>
</dbReference>
<feature type="binding site" evidence="15">
    <location>
        <position position="540"/>
    </location>
    <ligand>
        <name>ATP</name>
        <dbReference type="ChEBI" id="CHEBI:30616"/>
    </ligand>
</feature>
<dbReference type="InterPro" id="IPR023299">
    <property type="entry name" value="ATPase_P-typ_cyto_dom_N"/>
</dbReference>
<evidence type="ECO:0000256" key="5">
    <source>
        <dbReference type="ARBA" id="ARBA00022723"/>
    </source>
</evidence>
<feature type="transmembrane region" description="Helical" evidence="17">
    <location>
        <begin position="988"/>
        <end position="1013"/>
    </location>
</feature>
<evidence type="ECO:0000256" key="4">
    <source>
        <dbReference type="ARBA" id="ARBA00022692"/>
    </source>
</evidence>
<dbReference type="PANTHER" id="PTHR24092">
    <property type="entry name" value="PROBABLE PHOSPHOLIPID-TRANSPORTING ATPASE"/>
    <property type="match status" value="1"/>
</dbReference>
<feature type="binding site" evidence="15">
    <location>
        <position position="541"/>
    </location>
    <ligand>
        <name>ATP</name>
        <dbReference type="ChEBI" id="CHEBI:30616"/>
    </ligand>
</feature>
<dbReference type="Pfam" id="PF13246">
    <property type="entry name" value="Cation_ATPase"/>
    <property type="match status" value="1"/>
</dbReference>
<feature type="compositionally biased region" description="Basic residues" evidence="18">
    <location>
        <begin position="96"/>
        <end position="110"/>
    </location>
</feature>
<evidence type="ECO:0000256" key="3">
    <source>
        <dbReference type="ARBA" id="ARBA00008109"/>
    </source>
</evidence>
<comment type="similarity">
    <text evidence="3 17">Belongs to the cation transport ATPase (P-type) (TC 3.A.3) family. Type IV subfamily.</text>
</comment>
<evidence type="ECO:0000256" key="2">
    <source>
        <dbReference type="ARBA" id="ARBA00004308"/>
    </source>
</evidence>
<dbReference type="Pfam" id="PF00122">
    <property type="entry name" value="E1-E2_ATPase"/>
    <property type="match status" value="1"/>
</dbReference>
<feature type="binding site" evidence="15">
    <location>
        <position position="691"/>
    </location>
    <ligand>
        <name>ATP</name>
        <dbReference type="ChEBI" id="CHEBI:30616"/>
    </ligand>
</feature>
<comment type="cofactor">
    <cofactor evidence="16">
        <name>Mg(2+)</name>
        <dbReference type="ChEBI" id="CHEBI:18420"/>
    </cofactor>
</comment>
<evidence type="ECO:0000256" key="11">
    <source>
        <dbReference type="ARBA" id="ARBA00023136"/>
    </source>
</evidence>
<dbReference type="NCBIfam" id="TIGR01652">
    <property type="entry name" value="ATPase-Plipid"/>
    <property type="match status" value="1"/>
</dbReference>
<feature type="region of interest" description="Disordered" evidence="18">
    <location>
        <begin position="63"/>
        <end position="110"/>
    </location>
</feature>
<evidence type="ECO:0000256" key="15">
    <source>
        <dbReference type="PIRSR" id="PIRSR606539-2"/>
    </source>
</evidence>
<feature type="binding site" evidence="15">
    <location>
        <position position="929"/>
    </location>
    <ligand>
        <name>ATP</name>
        <dbReference type="ChEBI" id="CHEBI:30616"/>
    </ligand>
</feature>
<evidence type="ECO:0000256" key="17">
    <source>
        <dbReference type="RuleBase" id="RU362033"/>
    </source>
</evidence>
<dbReference type="GO" id="GO:0005886">
    <property type="term" value="C:plasma membrane"/>
    <property type="evidence" value="ECO:0007669"/>
    <property type="project" value="TreeGrafter"/>
</dbReference>
<dbReference type="InterPro" id="IPR006539">
    <property type="entry name" value="P-type_ATPase_IV"/>
</dbReference>
<keyword evidence="4 17" id="KW-0812">Transmembrane</keyword>
<dbReference type="InterPro" id="IPR059000">
    <property type="entry name" value="ATPase_P-type_domA"/>
</dbReference>
<keyword evidence="8 16" id="KW-0460">Magnesium</keyword>
<feature type="compositionally biased region" description="Basic residues" evidence="18">
    <location>
        <begin position="36"/>
        <end position="45"/>
    </location>
</feature>
<evidence type="ECO:0000259" key="21">
    <source>
        <dbReference type="Pfam" id="PF16212"/>
    </source>
</evidence>
<protein>
    <recommendedName>
        <fullName evidence="17">Phospholipid-transporting ATPase</fullName>
        <ecNumber evidence="17">7.6.2.1</ecNumber>
    </recommendedName>
</protein>
<name>A0A1Y2BUX6_9FUNG</name>
<dbReference type="Gene3D" id="3.40.1110.10">
    <property type="entry name" value="Calcium-transporting ATPase, cytoplasmic domain N"/>
    <property type="match status" value="1"/>
</dbReference>
<comment type="catalytic activity">
    <reaction evidence="12 17">
        <text>ATP + H2O + phospholipidSide 1 = ADP + phosphate + phospholipidSide 2.</text>
        <dbReference type="EC" id="7.6.2.1"/>
    </reaction>
</comment>
<comment type="subcellular location">
    <subcellularLocation>
        <location evidence="2">Endomembrane system</location>
    </subcellularLocation>
    <subcellularLocation>
        <location evidence="1 17">Membrane</location>
        <topology evidence="1 17">Multi-pass membrane protein</topology>
    </subcellularLocation>
</comment>
<keyword evidence="7 15" id="KW-0067">ATP-binding</keyword>
<evidence type="ECO:0000256" key="13">
    <source>
        <dbReference type="ARBA" id="ARBA00049128"/>
    </source>
</evidence>
<dbReference type="InterPro" id="IPR023214">
    <property type="entry name" value="HAD_sf"/>
</dbReference>
<feature type="active site" description="4-aspartylphosphate intermediate" evidence="14">
    <location>
        <position position="540"/>
    </location>
</feature>
<dbReference type="SUPFAM" id="SSF81653">
    <property type="entry name" value="Calcium ATPase, transduction domain A"/>
    <property type="match status" value="1"/>
</dbReference>
<dbReference type="Pfam" id="PF16209">
    <property type="entry name" value="PhoLip_ATPase_N"/>
    <property type="match status" value="1"/>
</dbReference>
<dbReference type="EC" id="7.6.2.1" evidence="17"/>
<feature type="binding site" evidence="16">
    <location>
        <position position="542"/>
    </location>
    <ligand>
        <name>Mg(2+)</name>
        <dbReference type="ChEBI" id="CHEBI:18420"/>
    </ligand>
</feature>
<feature type="binding site" evidence="15">
    <location>
        <position position="621"/>
    </location>
    <ligand>
        <name>ATP</name>
        <dbReference type="ChEBI" id="CHEBI:30616"/>
    </ligand>
</feature>
<reference evidence="22 23" key="1">
    <citation type="submission" date="2016-07" db="EMBL/GenBank/DDBJ databases">
        <title>Pervasive Adenine N6-methylation of Active Genes in Fungi.</title>
        <authorList>
            <consortium name="DOE Joint Genome Institute"/>
            <person name="Mondo S.J."/>
            <person name="Dannebaum R.O."/>
            <person name="Kuo R.C."/>
            <person name="Labutti K."/>
            <person name="Haridas S."/>
            <person name="Kuo A."/>
            <person name="Salamov A."/>
            <person name="Ahrendt S.R."/>
            <person name="Lipzen A."/>
            <person name="Sullivan W."/>
            <person name="Andreopoulos W.B."/>
            <person name="Clum A."/>
            <person name="Lindquist E."/>
            <person name="Daum C."/>
            <person name="Ramamoorthy G.K."/>
            <person name="Gryganskyi A."/>
            <person name="Culley D."/>
            <person name="Magnuson J.K."/>
            <person name="James T.Y."/>
            <person name="O'Malley M.A."/>
            <person name="Stajich J.E."/>
            <person name="Spatafora J.W."/>
            <person name="Visel A."/>
            <person name="Grigoriev I.V."/>
        </authorList>
    </citation>
    <scope>NUCLEOTIDE SEQUENCE [LARGE SCALE GENOMIC DNA]</scope>
    <source>
        <strain evidence="22 23">JEL800</strain>
    </source>
</reference>
<evidence type="ECO:0000313" key="22">
    <source>
        <dbReference type="EMBL" id="ORY38546.1"/>
    </source>
</evidence>
<dbReference type="InterPro" id="IPR023298">
    <property type="entry name" value="ATPase_P-typ_TM_dom_sf"/>
</dbReference>
<feature type="binding site" evidence="16">
    <location>
        <position position="930"/>
    </location>
    <ligand>
        <name>Mg(2+)</name>
        <dbReference type="ChEBI" id="CHEBI:18420"/>
    </ligand>
</feature>
<evidence type="ECO:0000313" key="23">
    <source>
        <dbReference type="Proteomes" id="UP000193642"/>
    </source>
</evidence>
<feature type="binding site" evidence="15">
    <location>
        <position position="667"/>
    </location>
    <ligand>
        <name>ATP</name>
        <dbReference type="ChEBI" id="CHEBI:30616"/>
    </ligand>
</feature>
<dbReference type="FunFam" id="3.40.50.1000:FF:000001">
    <property type="entry name" value="Phospholipid-transporting ATPase IC"/>
    <property type="match status" value="1"/>
</dbReference>
<evidence type="ECO:0000256" key="12">
    <source>
        <dbReference type="ARBA" id="ARBA00034036"/>
    </source>
</evidence>
<dbReference type="AlphaFoldDB" id="A0A1Y2BUX6"/>